<dbReference type="InterPro" id="IPR016171">
    <property type="entry name" value="Vanillyl_alc_oxidase_C-sub2"/>
</dbReference>
<feature type="domain" description="4Fe-4S ferredoxin-type" evidence="9">
    <location>
        <begin position="691"/>
        <end position="719"/>
    </location>
</feature>
<gene>
    <name evidence="11" type="ORF">CFX0092_B0313</name>
</gene>
<evidence type="ECO:0000256" key="2">
    <source>
        <dbReference type="ARBA" id="ARBA00022630"/>
    </source>
</evidence>
<feature type="region of interest" description="Disordered" evidence="8">
    <location>
        <begin position="558"/>
        <end position="628"/>
    </location>
</feature>
<dbReference type="InterPro" id="IPR017896">
    <property type="entry name" value="4Fe4S_Fe-S-bd"/>
</dbReference>
<dbReference type="EMBL" id="LN890656">
    <property type="protein sequence ID" value="CUS05847.1"/>
    <property type="molecule type" value="Genomic_DNA"/>
</dbReference>
<dbReference type="GO" id="GO:0008720">
    <property type="term" value="F:D-lactate dehydrogenase (NAD+) activity"/>
    <property type="evidence" value="ECO:0007669"/>
    <property type="project" value="TreeGrafter"/>
</dbReference>
<dbReference type="Gene3D" id="1.10.45.10">
    <property type="entry name" value="Vanillyl-alcohol Oxidase, Chain A, domain 4"/>
    <property type="match status" value="1"/>
</dbReference>
<dbReference type="GO" id="GO:0051536">
    <property type="term" value="F:iron-sulfur cluster binding"/>
    <property type="evidence" value="ECO:0007669"/>
    <property type="project" value="UniProtKB-KW"/>
</dbReference>
<protein>
    <submittedName>
        <fullName evidence="11">Uncharacterized protein</fullName>
    </submittedName>
</protein>
<evidence type="ECO:0000256" key="3">
    <source>
        <dbReference type="ARBA" id="ARBA00022723"/>
    </source>
</evidence>
<dbReference type="GO" id="GO:1903457">
    <property type="term" value="P:lactate catabolic process"/>
    <property type="evidence" value="ECO:0007669"/>
    <property type="project" value="TreeGrafter"/>
</dbReference>
<dbReference type="KEGG" id="pbf:CFX0092_B0313"/>
<keyword evidence="12" id="KW-1185">Reference proteome</keyword>
<dbReference type="InterPro" id="IPR006094">
    <property type="entry name" value="Oxid_FAD_bind_N"/>
</dbReference>
<dbReference type="AlphaFoldDB" id="A0A161K3V7"/>
<proteinExistence type="predicted"/>
<keyword evidence="2" id="KW-0285">Flavoprotein</keyword>
<dbReference type="InterPro" id="IPR017900">
    <property type="entry name" value="4Fe4S_Fe_S_CS"/>
</dbReference>
<dbReference type="PROSITE" id="PS00198">
    <property type="entry name" value="4FE4S_FER_1"/>
    <property type="match status" value="1"/>
</dbReference>
<dbReference type="GO" id="GO:0046872">
    <property type="term" value="F:metal ion binding"/>
    <property type="evidence" value="ECO:0007669"/>
    <property type="project" value="UniProtKB-KW"/>
</dbReference>
<dbReference type="PROSITE" id="PS51379">
    <property type="entry name" value="4FE4S_FER_2"/>
    <property type="match status" value="1"/>
</dbReference>
<keyword evidence="3" id="KW-0479">Metal-binding</keyword>
<comment type="cofactor">
    <cofactor evidence="1">
        <name>FAD</name>
        <dbReference type="ChEBI" id="CHEBI:57692"/>
    </cofactor>
</comment>
<dbReference type="PANTHER" id="PTHR11748:SF119">
    <property type="entry name" value="D-2-HYDROXYGLUTARATE DEHYDROGENASE"/>
    <property type="match status" value="1"/>
</dbReference>
<sequence>MPPARPMVERIADFSAECRRHVAGELRDDLTTRVLYSSDASLYQLMPLAVLIPRTIEDVIAAVALAAAHGLPVLPRAAGTSLAGQAVNEALVIDFSRHLDAILAIDPAARTARVQPGVVLDDLDAALRPYGLQFGPDPASSNRSTIGGAVANNATGSHSLLYGMTADHVRGMRVVLSDGSPAELSAATRQGRGSSEFRIANWVDRLLADPAHRQMIRDGTPRYWRRCGGYNLDRLLGDGSPDLAQLVCGSEGTLAVMTEITVGLVPRPAHSGLALVEFDTLASALAAVPAILDTGPSAVELLDNLSLALCRDVPEYARLLASVITGQPHCLLVVEYQGESAAAVGAGVERLAARLERDAPGATGLTRALTPAAQAAVWRVRKVSLGLLMSMRGDVKPVPFIEDAAVPVEHLGEYVRQIEEYCAGLGTPITYYAHAGAGCLHIRPLINRRRAAEIAKMPDIARFAAGLVQGYGGALSSEHGDGRTRSWLNESFHGPALYDLFRKVKRAFDPDNRLNPGIIVDAGPMTVGLRPVAHDDSVPHLSFRDYEGNDEEKFRIVKFSPSDTLPTNPVLPPTSNPSNQPHDSNRSTIPIDQPATTANKSFNLSSQPRPAAVPLPPPSDHMADNDPITPSGFARAIEMCNGAGICRQRSSGTMCPSFMVTRDEEHSTRGRANALRAALAGVLPVAALTSPRMYAVMDLCIGCKACKAECPSAVDMARLKIEFLARYQAVHGVSRRARFFGHAATLNRLGSGAAAPLANAVLQSAAGRRVMNQLFGLAPQRPLPSLARQTFAAWWRARRPPVIADAKGEIALLIDPFTNYNEPRVGMAAVAFFEAVGVRVVVAPAVDDGRPLLSKGLVSEARRAAERAMRALWPLVERGLPIVGLEPSSLLTLRDEYLYLLPDDPRVAAVAGRALTFEEYVADLAERHDLRPYFAPAERRVLLHGHCHQKALVGSGPARRALALPPGYTVEEVDSGCCGMAGSFGYEAEHYAISLQMAERRLLPAVRAAGEATIIAAAGVSCRQQIAQGSGRVALHPAEVLAKALVD</sequence>
<dbReference type="InterPro" id="IPR004113">
    <property type="entry name" value="FAD-bd_oxidored_4_C"/>
</dbReference>
<feature type="domain" description="FAD-binding PCMH-type" evidence="10">
    <location>
        <begin position="43"/>
        <end position="267"/>
    </location>
</feature>
<dbReference type="Gene3D" id="3.30.70.2740">
    <property type="match status" value="1"/>
</dbReference>
<dbReference type="InterPro" id="IPR016164">
    <property type="entry name" value="FAD-linked_Oxase-like_C"/>
</dbReference>
<keyword evidence="7" id="KW-0411">Iron-sulfur</keyword>
<keyword evidence="5" id="KW-0560">Oxidoreductase</keyword>
<evidence type="ECO:0000256" key="4">
    <source>
        <dbReference type="ARBA" id="ARBA00022827"/>
    </source>
</evidence>
<evidence type="ECO:0000256" key="6">
    <source>
        <dbReference type="ARBA" id="ARBA00023004"/>
    </source>
</evidence>
<dbReference type="PROSITE" id="PS51387">
    <property type="entry name" value="FAD_PCMH"/>
    <property type="match status" value="1"/>
</dbReference>
<dbReference type="Proteomes" id="UP000215027">
    <property type="component" value="Chromosome II"/>
</dbReference>
<keyword evidence="4" id="KW-0274">FAD</keyword>
<keyword evidence="6" id="KW-0408">Iron</keyword>
<dbReference type="Pfam" id="PF13183">
    <property type="entry name" value="Fer4_8"/>
    <property type="match status" value="1"/>
</dbReference>
<dbReference type="SUPFAM" id="SSF55103">
    <property type="entry name" value="FAD-linked oxidases, C-terminal domain"/>
    <property type="match status" value="1"/>
</dbReference>
<evidence type="ECO:0000256" key="8">
    <source>
        <dbReference type="SAM" id="MobiDB-lite"/>
    </source>
</evidence>
<evidence type="ECO:0000313" key="11">
    <source>
        <dbReference type="EMBL" id="CUS05847.1"/>
    </source>
</evidence>
<evidence type="ECO:0000256" key="7">
    <source>
        <dbReference type="ARBA" id="ARBA00023014"/>
    </source>
</evidence>
<reference evidence="11" key="1">
    <citation type="submission" date="2016-01" db="EMBL/GenBank/DDBJ databases">
        <authorList>
            <person name="Mcilroy J.S."/>
            <person name="Karst M S."/>
            <person name="Albertsen M."/>
        </authorList>
    </citation>
    <scope>NUCLEOTIDE SEQUENCE</scope>
    <source>
        <strain evidence="11">Cfx-K</strain>
    </source>
</reference>
<dbReference type="InterPro" id="IPR016169">
    <property type="entry name" value="FAD-bd_PCMH_sub2"/>
</dbReference>
<dbReference type="SUPFAM" id="SSF46548">
    <property type="entry name" value="alpha-helical ferredoxin"/>
    <property type="match status" value="1"/>
</dbReference>
<evidence type="ECO:0000259" key="10">
    <source>
        <dbReference type="PROSITE" id="PS51387"/>
    </source>
</evidence>
<accession>A0A161K3V7</accession>
<dbReference type="SUPFAM" id="SSF56176">
    <property type="entry name" value="FAD-binding/transporter-associated domain-like"/>
    <property type="match status" value="1"/>
</dbReference>
<dbReference type="GO" id="GO:0004458">
    <property type="term" value="F:D-lactate dehydrogenase (cytochrome) activity"/>
    <property type="evidence" value="ECO:0007669"/>
    <property type="project" value="TreeGrafter"/>
</dbReference>
<dbReference type="PANTHER" id="PTHR11748">
    <property type="entry name" value="D-LACTATE DEHYDROGENASE"/>
    <property type="match status" value="1"/>
</dbReference>
<dbReference type="InterPro" id="IPR036318">
    <property type="entry name" value="FAD-bd_PCMH-like_sf"/>
</dbReference>
<dbReference type="OrthoDB" id="9767256at2"/>
<dbReference type="Gene3D" id="3.30.465.10">
    <property type="match status" value="1"/>
</dbReference>
<dbReference type="Pfam" id="PF02913">
    <property type="entry name" value="FAD-oxidase_C"/>
    <property type="match status" value="1"/>
</dbReference>
<evidence type="ECO:0000313" key="12">
    <source>
        <dbReference type="Proteomes" id="UP000215027"/>
    </source>
</evidence>
<evidence type="ECO:0000256" key="1">
    <source>
        <dbReference type="ARBA" id="ARBA00001974"/>
    </source>
</evidence>
<evidence type="ECO:0000256" key="5">
    <source>
        <dbReference type="ARBA" id="ARBA00023002"/>
    </source>
</evidence>
<dbReference type="GO" id="GO:0071949">
    <property type="term" value="F:FAD binding"/>
    <property type="evidence" value="ECO:0007669"/>
    <property type="project" value="InterPro"/>
</dbReference>
<dbReference type="InterPro" id="IPR016166">
    <property type="entry name" value="FAD-bd_PCMH"/>
</dbReference>
<dbReference type="Pfam" id="PF01565">
    <property type="entry name" value="FAD_binding_4"/>
    <property type="match status" value="1"/>
</dbReference>
<feature type="compositionally biased region" description="Polar residues" evidence="8">
    <location>
        <begin position="576"/>
        <end position="607"/>
    </location>
</feature>
<organism evidence="11 12">
    <name type="scientific">Candidatus Promineifilum breve</name>
    <dbReference type="NCBI Taxonomy" id="1806508"/>
    <lineage>
        <taxon>Bacteria</taxon>
        <taxon>Bacillati</taxon>
        <taxon>Chloroflexota</taxon>
        <taxon>Ardenticatenia</taxon>
        <taxon>Candidatus Promineifilales</taxon>
        <taxon>Candidatus Promineifilaceae</taxon>
        <taxon>Candidatus Promineifilum</taxon>
    </lineage>
</organism>
<dbReference type="RefSeq" id="WP_095045205.1">
    <property type="nucleotide sequence ID" value="NZ_LN890656.1"/>
</dbReference>
<name>A0A161K3V7_9CHLR</name>
<evidence type="ECO:0000259" key="9">
    <source>
        <dbReference type="PROSITE" id="PS51379"/>
    </source>
</evidence>